<evidence type="ECO:0008006" key="3">
    <source>
        <dbReference type="Google" id="ProtNLM"/>
    </source>
</evidence>
<dbReference type="RefSeq" id="WP_012323070.1">
    <property type="nucleotide sequence ID" value="NC_010506.1"/>
</dbReference>
<name>B1KPF1_SHEWM</name>
<organism evidence="1 2">
    <name type="scientific">Shewanella woodyi (strain ATCC 51908 / MS32)</name>
    <dbReference type="NCBI Taxonomy" id="392500"/>
    <lineage>
        <taxon>Bacteria</taxon>
        <taxon>Pseudomonadati</taxon>
        <taxon>Pseudomonadota</taxon>
        <taxon>Gammaproteobacteria</taxon>
        <taxon>Alteromonadales</taxon>
        <taxon>Shewanellaceae</taxon>
        <taxon>Shewanella</taxon>
    </lineage>
</organism>
<evidence type="ECO:0000313" key="2">
    <source>
        <dbReference type="Proteomes" id="UP000002168"/>
    </source>
</evidence>
<dbReference type="STRING" id="392500.Swoo_0423"/>
<reference evidence="1 2" key="1">
    <citation type="submission" date="2008-02" db="EMBL/GenBank/DDBJ databases">
        <title>Complete sequence of Shewanella woodyi ATCC 51908.</title>
        <authorList>
            <consortium name="US DOE Joint Genome Institute"/>
            <person name="Copeland A."/>
            <person name="Lucas S."/>
            <person name="Lapidus A."/>
            <person name="Glavina del Rio T."/>
            <person name="Dalin E."/>
            <person name="Tice H."/>
            <person name="Bruce D."/>
            <person name="Goodwin L."/>
            <person name="Pitluck S."/>
            <person name="Sims D."/>
            <person name="Brettin T."/>
            <person name="Detter J.C."/>
            <person name="Han C."/>
            <person name="Kuske C.R."/>
            <person name="Schmutz J."/>
            <person name="Larimer F."/>
            <person name="Land M."/>
            <person name="Hauser L."/>
            <person name="Kyrpides N."/>
            <person name="Lykidis A."/>
            <person name="Zhao J.-S."/>
            <person name="Richardson P."/>
        </authorList>
    </citation>
    <scope>NUCLEOTIDE SEQUENCE [LARGE SCALE GENOMIC DNA]</scope>
    <source>
        <strain evidence="2">ATCC 51908 / MS32</strain>
    </source>
</reference>
<protein>
    <recommendedName>
        <fullName evidence="3">PKD/Chitinase domain-containing protein</fullName>
    </recommendedName>
</protein>
<evidence type="ECO:0000313" key="1">
    <source>
        <dbReference type="EMBL" id="ACA84721.1"/>
    </source>
</evidence>
<dbReference type="Pfam" id="PF22352">
    <property type="entry name" value="K319L-like_PKD"/>
    <property type="match status" value="1"/>
</dbReference>
<dbReference type="Proteomes" id="UP000002168">
    <property type="component" value="Chromosome"/>
</dbReference>
<dbReference type="Gene3D" id="2.60.40.3010">
    <property type="match status" value="1"/>
</dbReference>
<dbReference type="KEGG" id="swd:Swoo_0423"/>
<dbReference type="AlphaFoldDB" id="B1KPF1"/>
<sequence precursor="true">MLKKSLVSLCVTSALVSGCGSSDDNEPQVEVKNTAPTLSANFTPVIEKSESTLSVSASDSDGSIASYLWEQTAGPELELTGIDSEQISFTAPMVSVDTPISFKVTVTDNEGATTSVTEDTNIERIESIYKLAGKVVGEQYIGAKVTAAVGEESVEGLVDDAGSFTLDLAVDDDVALNSSVKLSANGETLLGLSSLLPSLEQLGGLIIDAQASQKRQSVASQAAQALENTPTISVSAVSTALYSLLVAANGGEEPSNIEVFELVESQVDPDALIEAAAVVQILINSDDAILEDGADLIAVLADPVQYNALVETIEEATPGAIEDAVDAVVADPELTPPVEAADIPSLYYRTSPVAPTFIARGGNRYEFAEDSTGEVATSYGVSSFTWSLNEGDIMLTYLEDQGSVSYPSVDSIAGLTQEQIDKIHDVGIFQVEVTDERLTERMTRLTTGSALDTYRIEVVTRVTMAPIELDTEVITIPAWGDTYSSDTLMRKSASGGVEFVDADIAGLWGFEVYNNEGVNSLGSAATNHFEVLEFLTDGSGTSKDSGVEFDWSVSNGVLTIVFADFSQTYSVIDSNEGDLAIYSEASDHDGKLLASLFGYGTQLDADTSFTAETAVTGSEQYWQSMINQWTASSWDGDKLNFCYDTDNLDCTSWGSVFFGFQILDDSSGTRFYDVEGTPPNLTNYFGNELSWTVEANGKLKHTYVDWKCWDKDESCRNRQWRLLKTVDGRLGQRIYVQEFDQLKINSTDDWEYFIAPRWNMYELIDLEYFNDVNTAQSNAATKRQSSSKQAITSVERTILEPTKAAQLHH</sequence>
<gene>
    <name evidence="1" type="ordered locus">Swoo_0423</name>
</gene>
<keyword evidence="2" id="KW-1185">Reference proteome</keyword>
<dbReference type="EMBL" id="CP000961">
    <property type="protein sequence ID" value="ACA84721.1"/>
    <property type="molecule type" value="Genomic_DNA"/>
</dbReference>
<dbReference type="PROSITE" id="PS51257">
    <property type="entry name" value="PROKAR_LIPOPROTEIN"/>
    <property type="match status" value="1"/>
</dbReference>
<dbReference type="HOGENOM" id="CLU_323610_0_0_6"/>
<proteinExistence type="predicted"/>
<accession>B1KPF1</accession>
<dbReference type="eggNOG" id="COG4886">
    <property type="taxonomic scope" value="Bacteria"/>
</dbReference>